<reference evidence="1" key="1">
    <citation type="submission" date="2019-12" db="EMBL/GenBank/DDBJ databases">
        <title>Comparative genomics gives insights into the taxonomy of the Azoarcus-Aromatoleum group and reveals separate origins of nif in the plant-associated Azoarcus and non-plant-associated Aromatoleum sub-groups.</title>
        <authorList>
            <person name="Lafos M."/>
            <person name="Maluk M."/>
            <person name="Batista M."/>
            <person name="Junghare M."/>
            <person name="Carmona M."/>
            <person name="Faoro H."/>
            <person name="Cruz L.M."/>
            <person name="Battistoni F."/>
            <person name="De Souza E."/>
            <person name="Pedrosa F."/>
            <person name="Chen W.-M."/>
            <person name="Poole P.S."/>
            <person name="Dixon R.A."/>
            <person name="James E.K."/>
        </authorList>
    </citation>
    <scope>NUCLEOTIDE SEQUENCE</scope>
    <source>
        <strain evidence="1">NSC3</strain>
    </source>
</reference>
<evidence type="ECO:0000313" key="2">
    <source>
        <dbReference type="Proteomes" id="UP000599523"/>
    </source>
</evidence>
<comment type="caution">
    <text evidence="1">The sequence shown here is derived from an EMBL/GenBank/DDBJ whole genome shotgun (WGS) entry which is preliminary data.</text>
</comment>
<dbReference type="EMBL" id="WTVM01000069">
    <property type="protein sequence ID" value="NMG03698.1"/>
    <property type="molecule type" value="Genomic_DNA"/>
</dbReference>
<sequence length="175" mass="19656">MSRVPHDAMVRAIIAAQAMDRSQKEQLADEVFRTQPNLLGAVLVLPRLGVALPKVDFAVEILFVCFLAMKASGLTWPVITEDDLERQSKRFIAISRFADDLDEHLRKRSMDQYIAEHPEKNLLAYVTGETSKWLASIAPEESDKYVMLAIWDVVNCIAFVALPGSKGKTRRGQAR</sequence>
<dbReference type="Proteomes" id="UP000599523">
    <property type="component" value="Unassembled WGS sequence"/>
</dbReference>
<accession>A0A972JB33</accession>
<evidence type="ECO:0000313" key="1">
    <source>
        <dbReference type="EMBL" id="NMG03698.1"/>
    </source>
</evidence>
<dbReference type="AlphaFoldDB" id="A0A972JB33"/>
<keyword evidence="2" id="KW-1185">Reference proteome</keyword>
<gene>
    <name evidence="1" type="ORF">GPA21_12045</name>
</gene>
<protein>
    <submittedName>
        <fullName evidence="1">Uncharacterized protein</fullName>
    </submittedName>
</protein>
<proteinExistence type="predicted"/>
<organism evidence="1 2">
    <name type="scientific">Azoarcus taiwanensis</name>
    <dbReference type="NCBI Taxonomy" id="666964"/>
    <lineage>
        <taxon>Bacteria</taxon>
        <taxon>Pseudomonadati</taxon>
        <taxon>Pseudomonadota</taxon>
        <taxon>Betaproteobacteria</taxon>
        <taxon>Rhodocyclales</taxon>
        <taxon>Zoogloeaceae</taxon>
        <taxon>Azoarcus</taxon>
    </lineage>
</organism>
<name>A0A972JB33_9RHOO</name>